<evidence type="ECO:0000313" key="4">
    <source>
        <dbReference type="EMBL" id="MDN4527001.1"/>
    </source>
</evidence>
<evidence type="ECO:0000256" key="3">
    <source>
        <dbReference type="PIRNR" id="PIRNR021362"/>
    </source>
</evidence>
<evidence type="ECO:0000313" key="5">
    <source>
        <dbReference type="Proteomes" id="UP001172721"/>
    </source>
</evidence>
<dbReference type="EMBL" id="JAUHTR010000016">
    <property type="protein sequence ID" value="MDN4527001.1"/>
    <property type="molecule type" value="Genomic_DNA"/>
</dbReference>
<dbReference type="Gene3D" id="3.40.50.1000">
    <property type="entry name" value="HAD superfamily/HAD-like"/>
    <property type="match status" value="1"/>
</dbReference>
<dbReference type="InterPro" id="IPR009206">
    <property type="entry name" value="Nucleotidase_putative"/>
</dbReference>
<comment type="similarity">
    <text evidence="1 3">Belongs to the 5'(3')-deoxyribonucleotidase family.</text>
</comment>
<evidence type="ECO:0000256" key="2">
    <source>
        <dbReference type="ARBA" id="ARBA00022801"/>
    </source>
</evidence>
<reference evidence="4" key="1">
    <citation type="submission" date="2023-07" db="EMBL/GenBank/DDBJ databases">
        <title>Fictibacillus sp. isolated from freshwater pond.</title>
        <authorList>
            <person name="Kirdat K."/>
            <person name="Bhat A."/>
            <person name="Mourya A."/>
            <person name="Yadav A."/>
        </authorList>
    </citation>
    <scope>NUCLEOTIDE SEQUENCE</scope>
    <source>
        <strain evidence="4">NE201</strain>
    </source>
</reference>
<dbReference type="RefSeq" id="WP_301168034.1">
    <property type="nucleotide sequence ID" value="NZ_JAUHTR010000016.1"/>
</dbReference>
<dbReference type="PANTHER" id="PTHR35134">
    <property type="entry name" value="NUCLEOTIDASE YQFW-RELATED"/>
    <property type="match status" value="1"/>
</dbReference>
<dbReference type="PIRSF" id="PIRSF021362">
    <property type="entry name" value="UCP021362_HAD"/>
    <property type="match status" value="1"/>
</dbReference>
<proteinExistence type="inferred from homology"/>
<organism evidence="4 5">
    <name type="scientific">Fictibacillus fluitans</name>
    <dbReference type="NCBI Taxonomy" id="3058422"/>
    <lineage>
        <taxon>Bacteria</taxon>
        <taxon>Bacillati</taxon>
        <taxon>Bacillota</taxon>
        <taxon>Bacilli</taxon>
        <taxon>Bacillales</taxon>
        <taxon>Fictibacillaceae</taxon>
        <taxon>Fictibacillus</taxon>
    </lineage>
</organism>
<protein>
    <recommendedName>
        <fullName evidence="3">Nucleotidase</fullName>
        <ecNumber evidence="3">3.1.3.-</ecNumber>
    </recommendedName>
</protein>
<sequence length="190" mass="22311">MKFGFDIDDTLINLRGYAFTIYNKKLNRNLAQDVFDALKTVEIHEPFGLTNVEGKEMWNTLREEIYFSECPPYPDAVETLLELKEQGHEIYYITARPGEHGERTMNWMKKQGFPVDDDKFYCGMKDHEKVKIIEELGLDFYFDDKPGVLDTLSGGSLRVVVRDQSYNRHLHGERLLHWKELKELLSSEEK</sequence>
<dbReference type="SUPFAM" id="SSF56784">
    <property type="entry name" value="HAD-like"/>
    <property type="match status" value="1"/>
</dbReference>
<dbReference type="EC" id="3.1.3.-" evidence="3"/>
<name>A0ABT8I1Z6_9BACL</name>
<dbReference type="InterPro" id="IPR010708">
    <property type="entry name" value="5'(3')-deoxyribonucleotidase"/>
</dbReference>
<dbReference type="InterPro" id="IPR052419">
    <property type="entry name" value="5_3-deoxyribonucleotidase-like"/>
</dbReference>
<evidence type="ECO:0000256" key="1">
    <source>
        <dbReference type="ARBA" id="ARBA00009589"/>
    </source>
</evidence>
<dbReference type="InterPro" id="IPR023214">
    <property type="entry name" value="HAD_sf"/>
</dbReference>
<gene>
    <name evidence="4" type="ORF">QYB97_21135</name>
</gene>
<accession>A0ABT8I1Z6</accession>
<keyword evidence="2 3" id="KW-0378">Hydrolase</keyword>
<comment type="caution">
    <text evidence="4">The sequence shown here is derived from an EMBL/GenBank/DDBJ whole genome shotgun (WGS) entry which is preliminary data.</text>
</comment>
<dbReference type="Pfam" id="PF06941">
    <property type="entry name" value="NT5C"/>
    <property type="match status" value="1"/>
</dbReference>
<dbReference type="InterPro" id="IPR036412">
    <property type="entry name" value="HAD-like_sf"/>
</dbReference>
<dbReference type="PANTHER" id="PTHR35134:SF2">
    <property type="entry name" value="NUCLEOTIDASE YQFW-RELATED"/>
    <property type="match status" value="1"/>
</dbReference>
<keyword evidence="5" id="KW-1185">Reference proteome</keyword>
<dbReference type="Proteomes" id="UP001172721">
    <property type="component" value="Unassembled WGS sequence"/>
</dbReference>